<protein>
    <submittedName>
        <fullName evidence="4">NUDIX domain-containing protein</fullName>
    </submittedName>
</protein>
<dbReference type="Proteomes" id="UP001595956">
    <property type="component" value="Unassembled WGS sequence"/>
</dbReference>
<keyword evidence="5" id="KW-1185">Reference proteome</keyword>
<proteinExistence type="predicted"/>
<dbReference type="Pfam" id="PF00293">
    <property type="entry name" value="NUDIX"/>
    <property type="match status" value="1"/>
</dbReference>
<evidence type="ECO:0000259" key="3">
    <source>
        <dbReference type="PROSITE" id="PS51462"/>
    </source>
</evidence>
<dbReference type="InterPro" id="IPR020084">
    <property type="entry name" value="NUDIX_hydrolase_CS"/>
</dbReference>
<gene>
    <name evidence="4" type="ORF">ACFPKY_16660</name>
</gene>
<dbReference type="InterPro" id="IPR015797">
    <property type="entry name" value="NUDIX_hydrolase-like_dom_sf"/>
</dbReference>
<feature type="domain" description="Nudix hydrolase" evidence="3">
    <location>
        <begin position="19"/>
        <end position="148"/>
    </location>
</feature>
<comment type="cofactor">
    <cofactor evidence="1">
        <name>Mg(2+)</name>
        <dbReference type="ChEBI" id="CHEBI:18420"/>
    </cofactor>
</comment>
<dbReference type="RefSeq" id="WP_345176250.1">
    <property type="nucleotide sequence ID" value="NZ_BAABFQ010000005.1"/>
</dbReference>
<evidence type="ECO:0000256" key="2">
    <source>
        <dbReference type="ARBA" id="ARBA00022801"/>
    </source>
</evidence>
<dbReference type="SUPFAM" id="SSF55811">
    <property type="entry name" value="Nudix"/>
    <property type="match status" value="1"/>
</dbReference>
<comment type="caution">
    <text evidence="4">The sequence shown here is derived from an EMBL/GenBank/DDBJ whole genome shotgun (WGS) entry which is preliminary data.</text>
</comment>
<keyword evidence="2" id="KW-0378">Hydrolase</keyword>
<dbReference type="PROSITE" id="PS00893">
    <property type="entry name" value="NUDIX_BOX"/>
    <property type="match status" value="1"/>
</dbReference>
<evidence type="ECO:0000313" key="5">
    <source>
        <dbReference type="Proteomes" id="UP001595956"/>
    </source>
</evidence>
<dbReference type="EMBL" id="JBHSMD010000006">
    <property type="protein sequence ID" value="MFC5494747.1"/>
    <property type="molecule type" value="Genomic_DNA"/>
</dbReference>
<dbReference type="Gene3D" id="3.90.79.10">
    <property type="entry name" value="Nucleoside Triphosphate Pyrophosphohydrolase"/>
    <property type="match status" value="1"/>
</dbReference>
<accession>A0ABW0N743</accession>
<dbReference type="CDD" id="cd18879">
    <property type="entry name" value="NUDIX_Hydrolase"/>
    <property type="match status" value="1"/>
</dbReference>
<evidence type="ECO:0000256" key="1">
    <source>
        <dbReference type="ARBA" id="ARBA00001946"/>
    </source>
</evidence>
<dbReference type="PANTHER" id="PTHR43046:SF16">
    <property type="entry name" value="ADP-RIBOSE PYROPHOSPHATASE YJHB-RELATED"/>
    <property type="match status" value="1"/>
</dbReference>
<dbReference type="PANTHER" id="PTHR43046">
    <property type="entry name" value="GDP-MANNOSE MANNOSYL HYDROLASE"/>
    <property type="match status" value="1"/>
</dbReference>
<sequence length="155" mass="16665">MPIPPFVAALREMVGTHELWLPAVTAVIVRGDEVLLTKRADNGEWAPVTGILDPGEEPGVGAAREALEETGVVVTVDRLASVSASPQVVHGNGDLGVYLDLTFACTWVSGDAHVADDENVDVRWWPADALPPMADWLRERIDDVLAGETAARFRS</sequence>
<dbReference type="InterPro" id="IPR000086">
    <property type="entry name" value="NUDIX_hydrolase_dom"/>
</dbReference>
<dbReference type="PROSITE" id="PS51462">
    <property type="entry name" value="NUDIX"/>
    <property type="match status" value="1"/>
</dbReference>
<organism evidence="4 5">
    <name type="scientific">Nocardioides caricicola</name>
    <dbReference type="NCBI Taxonomy" id="634770"/>
    <lineage>
        <taxon>Bacteria</taxon>
        <taxon>Bacillati</taxon>
        <taxon>Actinomycetota</taxon>
        <taxon>Actinomycetes</taxon>
        <taxon>Propionibacteriales</taxon>
        <taxon>Nocardioidaceae</taxon>
        <taxon>Nocardioides</taxon>
    </lineage>
</organism>
<evidence type="ECO:0000313" key="4">
    <source>
        <dbReference type="EMBL" id="MFC5494747.1"/>
    </source>
</evidence>
<name>A0ABW0N743_9ACTN</name>
<reference evidence="5" key="1">
    <citation type="journal article" date="2019" name="Int. J. Syst. Evol. Microbiol.">
        <title>The Global Catalogue of Microorganisms (GCM) 10K type strain sequencing project: providing services to taxonomists for standard genome sequencing and annotation.</title>
        <authorList>
            <consortium name="The Broad Institute Genomics Platform"/>
            <consortium name="The Broad Institute Genome Sequencing Center for Infectious Disease"/>
            <person name="Wu L."/>
            <person name="Ma J."/>
        </authorList>
    </citation>
    <scope>NUCLEOTIDE SEQUENCE [LARGE SCALE GENOMIC DNA]</scope>
    <source>
        <strain evidence="5">KACC 13778</strain>
    </source>
</reference>